<comment type="function">
    <text evidence="7">Required for chromosome condensation and partitioning.</text>
</comment>
<dbReference type="NCBIfam" id="TIGR02168">
    <property type="entry name" value="SMC_prok_B"/>
    <property type="match status" value="1"/>
</dbReference>
<comment type="subcellular location">
    <subcellularLocation>
        <location evidence="1 7">Cytoplasm</location>
    </subcellularLocation>
</comment>
<dbReference type="HAMAP" id="MF_01894">
    <property type="entry name" value="Smc_prok"/>
    <property type="match status" value="1"/>
</dbReference>
<dbReference type="Gene3D" id="3.30.70.1620">
    <property type="match status" value="1"/>
</dbReference>
<dbReference type="GO" id="GO:0016887">
    <property type="term" value="F:ATP hydrolysis activity"/>
    <property type="evidence" value="ECO:0007669"/>
    <property type="project" value="InterPro"/>
</dbReference>
<name>A0A8H2M4J2_9FIRM</name>
<dbReference type="InterPro" id="IPR011890">
    <property type="entry name" value="SMC_prok"/>
</dbReference>
<dbReference type="InterPro" id="IPR036277">
    <property type="entry name" value="SMC_hinge_sf"/>
</dbReference>
<dbReference type="FunFam" id="3.40.50.300:FF:000901">
    <property type="entry name" value="Chromosome partition protein Smc"/>
    <property type="match status" value="1"/>
</dbReference>
<keyword evidence="5 7" id="KW-0175">Coiled coil</keyword>
<dbReference type="GO" id="GO:0030261">
    <property type="term" value="P:chromosome condensation"/>
    <property type="evidence" value="ECO:0007669"/>
    <property type="project" value="InterPro"/>
</dbReference>
<evidence type="ECO:0000256" key="8">
    <source>
        <dbReference type="SAM" id="MobiDB-lite"/>
    </source>
</evidence>
<comment type="similarity">
    <text evidence="7">Belongs to the SMC family.</text>
</comment>
<dbReference type="EMBL" id="CAACYI010000001">
    <property type="protein sequence ID" value="VFB16427.1"/>
    <property type="molecule type" value="Genomic_DNA"/>
</dbReference>
<dbReference type="InterPro" id="IPR010935">
    <property type="entry name" value="SMC_hinge"/>
</dbReference>
<dbReference type="GO" id="GO:0007062">
    <property type="term" value="P:sister chromatid cohesion"/>
    <property type="evidence" value="ECO:0007669"/>
    <property type="project" value="InterPro"/>
</dbReference>
<evidence type="ECO:0000259" key="9">
    <source>
        <dbReference type="SMART" id="SM00968"/>
    </source>
</evidence>
<evidence type="ECO:0000313" key="11">
    <source>
        <dbReference type="Proteomes" id="UP000377798"/>
    </source>
</evidence>
<dbReference type="AlphaFoldDB" id="A0A8H2M4J2"/>
<feature type="coiled-coil region" evidence="7">
    <location>
        <begin position="671"/>
        <end position="715"/>
    </location>
</feature>
<feature type="coiled-coil region" evidence="7">
    <location>
        <begin position="234"/>
        <end position="310"/>
    </location>
</feature>
<evidence type="ECO:0000256" key="4">
    <source>
        <dbReference type="ARBA" id="ARBA00022840"/>
    </source>
</evidence>
<feature type="coiled-coil region" evidence="7">
    <location>
        <begin position="984"/>
        <end position="1032"/>
    </location>
</feature>
<dbReference type="InterPro" id="IPR027417">
    <property type="entry name" value="P-loop_NTPase"/>
</dbReference>
<dbReference type="InterPro" id="IPR024704">
    <property type="entry name" value="SMC"/>
</dbReference>
<dbReference type="CDD" id="cd03278">
    <property type="entry name" value="ABC_SMC_barmotin"/>
    <property type="match status" value="1"/>
</dbReference>
<proteinExistence type="inferred from homology"/>
<evidence type="ECO:0000256" key="7">
    <source>
        <dbReference type="HAMAP-Rule" id="MF_01894"/>
    </source>
</evidence>
<dbReference type="PIRSF" id="PIRSF005719">
    <property type="entry name" value="SMC"/>
    <property type="match status" value="1"/>
</dbReference>
<dbReference type="GO" id="GO:0005737">
    <property type="term" value="C:cytoplasm"/>
    <property type="evidence" value="ECO:0007669"/>
    <property type="project" value="UniProtKB-SubCell"/>
</dbReference>
<feature type="region of interest" description="Disordered" evidence="8">
    <location>
        <begin position="336"/>
        <end position="355"/>
    </location>
</feature>
<dbReference type="Pfam" id="PF06470">
    <property type="entry name" value="SMC_hinge"/>
    <property type="match status" value="1"/>
</dbReference>
<dbReference type="GO" id="GO:0005694">
    <property type="term" value="C:chromosome"/>
    <property type="evidence" value="ECO:0007669"/>
    <property type="project" value="InterPro"/>
</dbReference>
<comment type="caution">
    <text evidence="10">The sequence shown here is derived from an EMBL/GenBank/DDBJ whole genome shotgun (WGS) entry which is preliminary data.</text>
</comment>
<reference evidence="10 11" key="1">
    <citation type="submission" date="2019-02" db="EMBL/GenBank/DDBJ databases">
        <authorList>
            <consortium name="Pathogen Informatics"/>
        </authorList>
    </citation>
    <scope>NUCLEOTIDE SEQUENCE [LARGE SCALE GENOMIC DNA]</scope>
    <source>
        <strain evidence="10 11">3012STDY7089603</strain>
    </source>
</reference>
<dbReference type="GO" id="GO:0003677">
    <property type="term" value="F:DNA binding"/>
    <property type="evidence" value="ECO:0007669"/>
    <property type="project" value="UniProtKB-UniRule"/>
</dbReference>
<accession>A0A8H2M4J2</accession>
<keyword evidence="6 7" id="KW-0238">DNA-binding</keyword>
<keyword evidence="4 7" id="KW-0067">ATP-binding</keyword>
<evidence type="ECO:0000256" key="1">
    <source>
        <dbReference type="ARBA" id="ARBA00004496"/>
    </source>
</evidence>
<evidence type="ECO:0000256" key="3">
    <source>
        <dbReference type="ARBA" id="ARBA00022741"/>
    </source>
</evidence>
<protein>
    <recommendedName>
        <fullName evidence="7">Chromosome partition protein Smc</fullName>
    </recommendedName>
</protein>
<dbReference type="RefSeq" id="WP_165478619.1">
    <property type="nucleotide sequence ID" value="NZ_CAACYI010000001.1"/>
</dbReference>
<feature type="compositionally biased region" description="Basic and acidic residues" evidence="8">
    <location>
        <begin position="345"/>
        <end position="355"/>
    </location>
</feature>
<evidence type="ECO:0000256" key="5">
    <source>
        <dbReference type="ARBA" id="ARBA00023054"/>
    </source>
</evidence>
<comment type="subunit">
    <text evidence="7">Homodimer.</text>
</comment>
<feature type="domain" description="SMC hinge" evidence="9">
    <location>
        <begin position="525"/>
        <end position="638"/>
    </location>
</feature>
<dbReference type="GO" id="GO:0006260">
    <property type="term" value="P:DNA replication"/>
    <property type="evidence" value="ECO:0007669"/>
    <property type="project" value="UniProtKB-UniRule"/>
</dbReference>
<dbReference type="SUPFAM" id="SSF75553">
    <property type="entry name" value="Smc hinge domain"/>
    <property type="match status" value="1"/>
</dbReference>
<dbReference type="Gene3D" id="3.40.50.300">
    <property type="entry name" value="P-loop containing nucleotide triphosphate hydrolases"/>
    <property type="match status" value="2"/>
</dbReference>
<dbReference type="Pfam" id="PF02463">
    <property type="entry name" value="SMC_N"/>
    <property type="match status" value="1"/>
</dbReference>
<comment type="domain">
    <text evidence="7">Contains large globular domains required for ATP hydrolysis at each terminus and a third globular domain forming a flexible hinge near the middle of the molecule. These domains are separated by coiled-coil structures.</text>
</comment>
<dbReference type="Proteomes" id="UP000377798">
    <property type="component" value="Unassembled WGS sequence"/>
</dbReference>
<dbReference type="SMART" id="SM00968">
    <property type="entry name" value="SMC_hinge"/>
    <property type="match status" value="1"/>
</dbReference>
<keyword evidence="3 7" id="KW-0547">Nucleotide-binding</keyword>
<dbReference type="Gene3D" id="1.20.1060.20">
    <property type="match status" value="1"/>
</dbReference>
<dbReference type="SUPFAM" id="SSF52540">
    <property type="entry name" value="P-loop containing nucleoside triphosphate hydrolases"/>
    <property type="match status" value="2"/>
</dbReference>
<sequence>MYLKSIELQGFKSFAKKTKINFTEPITAIVGPNGSGKSNILDAITWALGETRVKSLRGAKMADVIFSGTHQRKALGIADVSLTFDNTSKWLDIPYNEVTIQRRMYRSGESEYRINQETCRLKDIQELFMDTGIGKDGYSFIGQGRIDAVLSNKPEDRRMVFEEAAGITKFKKRKNESIKKLQETLDNLERIQDLLNVLKKQELSLSDDLKRYYDYKEVYEKRKSLDEDFFVLEYQNFQARKGKVQELIQELSGEMDRLKEDLANKALSYQEISQELEEKEKDLDQDQEKLQEAIEEWVRFEEKRDRYEDQKRSIQASLDFDKNNITDLRASLLENQENLQTNQEDQEKSRQEEKDLEEKLLGQKNLVNEKKALLNNLVQKENQVKGSLESENQSKLSRDLRIQSMEGMIREGQARLEKLKSLSNQMDKEMDYLKGQIQEADQEIQEVTVQSQDQGQSLEKTRQALLKNEEAIKEISESLRKMDLDRNELLRSQAFLQNTLDHYDGFNRSVKSFLKISKDQGLFQGQILGPLANLFQVDKKYELAMSVALGYALQNIVVANDSQVKDMIRLLKDRSLGRVTFLPLNRYGDYRISGKAPKESIGYARDFISCDDSLKNLFHQLLGDILFAESYDDGLFLSRNYRKKIISLKGDLFHPKGSITGGSIQKGSVQILNQKKKIQEKNQAIQEINQALWEKEALLKEKQEEKDRLDASYREGSQGLSEANDKILNLRQKVYSFQQNMDLQGQQKNRYQDEIDQMEADLKVKIADLEACHLDQEQDQNRLNLSQNLEEIQKEKNQASLELEEENEKLLQMRLQATSLKSTMDFQTNEGKRLLTDQEKINQSLDSAKRRMEENEKLQALVEEKLLAWDENYGLGAKDLELKKQALQAKKDFLSALNQKASKLNQEILALKEDQQARGEEIQKREFSLEKLAMEYGNLEDRFVERYGIIKDDLFKKEVQENPKAIARELSKLNKKIEEFGPLNERVVDEYQDLKERIDFQEKQKSDLIEAKEELDQVIENLDRKMRQVFLKSFKEITEHFSLIFKQLFRGGTANIDLEEGPVLEAGIDIKAQPPGKKLQSLSLLSGGERSLTAVALIFALLKYRPAPFCVLDEIDAALDDANIDRYVDYIRNLEDTQFMMITHRKPTMEIADILYGVTMEEKGISTIVPMKLKNI</sequence>
<dbReference type="InterPro" id="IPR003395">
    <property type="entry name" value="RecF/RecN/SMC_N"/>
</dbReference>
<organism evidence="10 11">
    <name type="scientific">Urinicoccus massiliensis</name>
    <dbReference type="NCBI Taxonomy" id="1723382"/>
    <lineage>
        <taxon>Bacteria</taxon>
        <taxon>Bacillati</taxon>
        <taxon>Bacillota</taxon>
        <taxon>Tissierellia</taxon>
        <taxon>Tissierellales</taxon>
        <taxon>Peptoniphilaceae</taxon>
        <taxon>Urinicoccus</taxon>
    </lineage>
</organism>
<keyword evidence="2 7" id="KW-0963">Cytoplasm</keyword>
<feature type="coiled-coil region" evidence="7">
    <location>
        <begin position="171"/>
        <end position="201"/>
    </location>
</feature>
<dbReference type="GO" id="GO:0007059">
    <property type="term" value="P:chromosome segregation"/>
    <property type="evidence" value="ECO:0007669"/>
    <property type="project" value="UniProtKB-UniRule"/>
</dbReference>
<evidence type="ECO:0000313" key="10">
    <source>
        <dbReference type="EMBL" id="VFB16427.1"/>
    </source>
</evidence>
<dbReference type="PANTHER" id="PTHR43977">
    <property type="entry name" value="STRUCTURAL MAINTENANCE OF CHROMOSOMES PROTEIN 3"/>
    <property type="match status" value="1"/>
</dbReference>
<gene>
    <name evidence="7 10" type="primary">smc</name>
    <name evidence="10" type="ORF">NCTC13150_00954</name>
</gene>
<feature type="binding site" evidence="7">
    <location>
        <begin position="32"/>
        <end position="39"/>
    </location>
    <ligand>
        <name>ATP</name>
        <dbReference type="ChEBI" id="CHEBI:30616"/>
    </ligand>
</feature>
<evidence type="ECO:0000256" key="6">
    <source>
        <dbReference type="ARBA" id="ARBA00023125"/>
    </source>
</evidence>
<dbReference type="GO" id="GO:0005524">
    <property type="term" value="F:ATP binding"/>
    <property type="evidence" value="ECO:0007669"/>
    <property type="project" value="UniProtKB-UniRule"/>
</dbReference>
<evidence type="ECO:0000256" key="2">
    <source>
        <dbReference type="ARBA" id="ARBA00022490"/>
    </source>
</evidence>
<feature type="coiled-coil region" evidence="7">
    <location>
        <begin position="741"/>
        <end position="914"/>
    </location>
</feature>
<dbReference type="FunFam" id="3.40.50.300:FF:000984">
    <property type="entry name" value="Chromosome partition protein Smc"/>
    <property type="match status" value="1"/>
</dbReference>
<keyword evidence="11" id="KW-1185">Reference proteome</keyword>